<dbReference type="Proteomes" id="UP000039865">
    <property type="component" value="Unassembled WGS sequence"/>
</dbReference>
<dbReference type="Pfam" id="PF02902">
    <property type="entry name" value="Peptidase_C48"/>
    <property type="match status" value="1"/>
</dbReference>
<evidence type="ECO:0000256" key="4">
    <source>
        <dbReference type="ARBA" id="ARBA00022807"/>
    </source>
</evidence>
<dbReference type="Gene3D" id="3.40.395.10">
    <property type="entry name" value="Adenoviral Proteinase, Chain A"/>
    <property type="match status" value="1"/>
</dbReference>
<dbReference type="OrthoDB" id="289696at2759"/>
<evidence type="ECO:0000256" key="5">
    <source>
        <dbReference type="SAM" id="MobiDB-lite"/>
    </source>
</evidence>
<feature type="compositionally biased region" description="Polar residues" evidence="5">
    <location>
        <begin position="221"/>
        <end position="243"/>
    </location>
</feature>
<keyword evidence="3" id="KW-0378">Hydrolase</keyword>
<keyword evidence="4" id="KW-0788">Thiol protease</keyword>
<organism evidence="7 8">
    <name type="scientific">Stylonychia lemnae</name>
    <name type="common">Ciliate</name>
    <dbReference type="NCBI Taxonomy" id="5949"/>
    <lineage>
        <taxon>Eukaryota</taxon>
        <taxon>Sar</taxon>
        <taxon>Alveolata</taxon>
        <taxon>Ciliophora</taxon>
        <taxon>Intramacronucleata</taxon>
        <taxon>Spirotrichea</taxon>
        <taxon>Stichotrichia</taxon>
        <taxon>Sporadotrichida</taxon>
        <taxon>Oxytrichidae</taxon>
        <taxon>Stylonychinae</taxon>
        <taxon>Stylonychia</taxon>
    </lineage>
</organism>
<dbReference type="EMBL" id="CCKQ01014814">
    <property type="protein sequence ID" value="CDW86608.1"/>
    <property type="molecule type" value="Genomic_DNA"/>
</dbReference>
<feature type="compositionally biased region" description="Basic and acidic residues" evidence="5">
    <location>
        <begin position="248"/>
        <end position="261"/>
    </location>
</feature>
<feature type="compositionally biased region" description="Polar residues" evidence="5">
    <location>
        <begin position="110"/>
        <end position="132"/>
    </location>
</feature>
<feature type="compositionally biased region" description="Basic and acidic residues" evidence="5">
    <location>
        <begin position="74"/>
        <end position="86"/>
    </location>
</feature>
<evidence type="ECO:0000256" key="3">
    <source>
        <dbReference type="ARBA" id="ARBA00022801"/>
    </source>
</evidence>
<evidence type="ECO:0000259" key="6">
    <source>
        <dbReference type="PROSITE" id="PS50600"/>
    </source>
</evidence>
<feature type="region of interest" description="Disordered" evidence="5">
    <location>
        <begin position="1"/>
        <end position="143"/>
    </location>
</feature>
<feature type="compositionally biased region" description="Low complexity" evidence="5">
    <location>
        <begin position="262"/>
        <end position="271"/>
    </location>
</feature>
<dbReference type="InterPro" id="IPR003653">
    <property type="entry name" value="Peptidase_C48_C"/>
</dbReference>
<evidence type="ECO:0000313" key="7">
    <source>
        <dbReference type="EMBL" id="CDW86608.1"/>
    </source>
</evidence>
<feature type="compositionally biased region" description="Polar residues" evidence="5">
    <location>
        <begin position="310"/>
        <end position="327"/>
    </location>
</feature>
<accession>A0A078B0H9</accession>
<sequence length="962" mass="113700">MILRKIKPLRQQKQIKAKNKQKKKKDRRLEKRKSNSKEKQPQQIENSTKKKNKSESDSIKPSVNIDLQSSQSLERNKNKKSEDTKNKTQQKIESTQQAKIKKIKEKKPINNQESEQVIPNQRQISNNTQTINDQKHKSSSTSLMRIEKTLSPLKTRSQQLQTQVESYNENSKLKSQNDQLKQNQSIKLDKQVIKNKAQNQKITQQVDSVLDQNQLDNNNNTQPQVTTRQTRLQSNQHNQTKECLTQKGIDKKKEVKNKDLPNKTSDISKNSKNIKKEKQESTKEIIKNKEPKSIKDNKIKEKKKTCGIKNQNNLEQNNKDSIANESPFQRETRARRQWKEEQIKQIKQEEFKQIKPQVEPAIELDHILGRNLQLSSIQIDELEESKYNNNLLNYQEKMIFEEQELSSLSYLPNQEEQIEQYEILIGSQPSQNQLELELQSMNQMIKCQKIQPSLDSHQHSENQEMKDEEVLVLNQQKIELIEQLNQSQKDEDEKMEICFQYEDDIPVSVPLVIQTQRTENNNMFTISDTSLDNIPIDNQEQNNASIEIGDQEMIDPTLPENIQQMIQRYSSNQDSSNSDNDHIRKIEIYQQEIDDHDYQTLQEGKYLNDNIINFFMTFLYNTIIAAEQREKIKILTTFQYHLWSRKIDEGNIDGLLKMLSKLKLTEKIQYLIIPIHRLEEQHWALAVLSNVNKGFPSEDDHDLLNIPCIIYMDSLMTINKKIQKNLDKVLRLILEQGMKRDLEKSIQNSQMNNVNEQPQELSQLQGSEKKISERLKYLSFRMNIPQQQNGYDCGMYLLEYAERFMINPEGNFLDNRNVILYQQRDWLEQKAQHINRQIEKAILEHSWLQEKEKIVKYINEKCSQTSQRLHELLHILYNKNIQFEEEYPDIYKDVEKRVQSCPQNTQLFDNKLMLTKRQDFKTILHNLQRANINDENAIQEIATQYIIARKLDQTSWLMQSLE</sequence>
<evidence type="ECO:0000256" key="1">
    <source>
        <dbReference type="ARBA" id="ARBA00005234"/>
    </source>
</evidence>
<dbReference type="GO" id="GO:0016926">
    <property type="term" value="P:protein desumoylation"/>
    <property type="evidence" value="ECO:0007669"/>
    <property type="project" value="UniProtKB-ARBA"/>
</dbReference>
<dbReference type="GO" id="GO:0006508">
    <property type="term" value="P:proteolysis"/>
    <property type="evidence" value="ECO:0007669"/>
    <property type="project" value="UniProtKB-KW"/>
</dbReference>
<feature type="compositionally biased region" description="Basic and acidic residues" evidence="5">
    <location>
        <begin position="27"/>
        <end position="40"/>
    </location>
</feature>
<keyword evidence="8" id="KW-1185">Reference proteome</keyword>
<feature type="domain" description="Ubiquitin-like protease family profile" evidence="6">
    <location>
        <begin position="591"/>
        <end position="804"/>
    </location>
</feature>
<name>A0A078B0H9_STYLE</name>
<dbReference type="AlphaFoldDB" id="A0A078B0H9"/>
<feature type="region of interest" description="Disordered" evidence="5">
    <location>
        <begin position="308"/>
        <end position="331"/>
    </location>
</feature>
<feature type="compositionally biased region" description="Polar residues" evidence="5">
    <location>
        <begin position="87"/>
        <end position="98"/>
    </location>
</feature>
<proteinExistence type="inferred from homology"/>
<evidence type="ECO:0000313" key="8">
    <source>
        <dbReference type="Proteomes" id="UP000039865"/>
    </source>
</evidence>
<dbReference type="InterPro" id="IPR038765">
    <property type="entry name" value="Papain-like_cys_pep_sf"/>
</dbReference>
<feature type="region of interest" description="Disordered" evidence="5">
    <location>
        <begin position="213"/>
        <end position="282"/>
    </location>
</feature>
<dbReference type="PROSITE" id="PS50600">
    <property type="entry name" value="ULP_PROTEASE"/>
    <property type="match status" value="1"/>
</dbReference>
<feature type="compositionally biased region" description="Basic residues" evidence="5">
    <location>
        <begin position="1"/>
        <end position="26"/>
    </location>
</feature>
<dbReference type="PANTHER" id="PTHR46915">
    <property type="entry name" value="UBIQUITIN-LIKE PROTEASE 4-RELATED"/>
    <property type="match status" value="1"/>
</dbReference>
<dbReference type="SUPFAM" id="SSF54001">
    <property type="entry name" value="Cysteine proteinases"/>
    <property type="match status" value="1"/>
</dbReference>
<evidence type="ECO:0000256" key="2">
    <source>
        <dbReference type="ARBA" id="ARBA00022670"/>
    </source>
</evidence>
<dbReference type="InParanoid" id="A0A078B0H9"/>
<protein>
    <recommendedName>
        <fullName evidence="6">Ubiquitin-like protease family profile domain-containing protein</fullName>
    </recommendedName>
</protein>
<keyword evidence="2" id="KW-0645">Protease</keyword>
<dbReference type="GO" id="GO:0008234">
    <property type="term" value="F:cysteine-type peptidase activity"/>
    <property type="evidence" value="ECO:0007669"/>
    <property type="project" value="UniProtKB-KW"/>
</dbReference>
<gene>
    <name evidence="7" type="primary">Contig15782.g16826</name>
    <name evidence="7" type="ORF">STYLEM_15705</name>
</gene>
<reference evidence="7 8" key="1">
    <citation type="submission" date="2014-06" db="EMBL/GenBank/DDBJ databases">
        <authorList>
            <person name="Swart Estienne"/>
        </authorList>
    </citation>
    <scope>NUCLEOTIDE SEQUENCE [LARGE SCALE GENOMIC DNA]</scope>
    <source>
        <strain evidence="7 8">130c</strain>
    </source>
</reference>
<dbReference type="PANTHER" id="PTHR46915:SF2">
    <property type="entry name" value="UBIQUITIN-LIKE PROTEASE 4"/>
    <property type="match status" value="1"/>
</dbReference>
<comment type="similarity">
    <text evidence="1">Belongs to the peptidase C48 family.</text>
</comment>
<feature type="compositionally biased region" description="Polar residues" evidence="5">
    <location>
        <begin position="59"/>
        <end position="73"/>
    </location>
</feature>